<gene>
    <name evidence="2" type="ORF">ACFPET_16880</name>
</gene>
<proteinExistence type="predicted"/>
<sequence length="343" mass="36255">MDKLDDPAQRDVFQTNGTDAGWGATAVGTGKNIISGVEEGDISQVVASSSEMLAQGVGYVTDPLGWLIGNGVDFLVAYIQPLQDILGLVAGNPERFDDAISRWADIEQAAYALGEEVQSIFEGGIGDWKDQAATAAEGRLQELGDAIGAIGIKAGTCQKWLGAAQFLAEVLMAVIKGIITEIVKELIITWTAALAAAVPTAGASTAAAGTWTIKAVAQATLKASAKVLTGKNLAGILKRAMSEFGKDMNMIKSPLGWAKNVKNMGNLGEQAGEVAGQVRNVLPFVTSGSNNYWARDHKDDDPNAASPDDLGFESQSEEEIQDVIDDNSPSFYHNGRPVEWKTQ</sequence>
<evidence type="ECO:0000313" key="2">
    <source>
        <dbReference type="EMBL" id="MFC4336878.1"/>
    </source>
</evidence>
<organism evidence="2 3">
    <name type="scientific">Salininema proteolyticum</name>
    <dbReference type="NCBI Taxonomy" id="1607685"/>
    <lineage>
        <taxon>Bacteria</taxon>
        <taxon>Bacillati</taxon>
        <taxon>Actinomycetota</taxon>
        <taxon>Actinomycetes</taxon>
        <taxon>Glycomycetales</taxon>
        <taxon>Glycomycetaceae</taxon>
        <taxon>Salininema</taxon>
    </lineage>
</organism>
<evidence type="ECO:0008006" key="4">
    <source>
        <dbReference type="Google" id="ProtNLM"/>
    </source>
</evidence>
<dbReference type="Proteomes" id="UP001595823">
    <property type="component" value="Unassembled WGS sequence"/>
</dbReference>
<feature type="compositionally biased region" description="Acidic residues" evidence="1">
    <location>
        <begin position="315"/>
        <end position="325"/>
    </location>
</feature>
<feature type="region of interest" description="Disordered" evidence="1">
    <location>
        <begin position="292"/>
        <end position="343"/>
    </location>
</feature>
<dbReference type="RefSeq" id="WP_380623263.1">
    <property type="nucleotide sequence ID" value="NZ_JBHSDK010000024.1"/>
</dbReference>
<evidence type="ECO:0000313" key="3">
    <source>
        <dbReference type="Proteomes" id="UP001595823"/>
    </source>
</evidence>
<accession>A0ABV8U2H1</accession>
<reference evidence="3" key="1">
    <citation type="journal article" date="2019" name="Int. J. Syst. Evol. Microbiol.">
        <title>The Global Catalogue of Microorganisms (GCM) 10K type strain sequencing project: providing services to taxonomists for standard genome sequencing and annotation.</title>
        <authorList>
            <consortium name="The Broad Institute Genomics Platform"/>
            <consortium name="The Broad Institute Genome Sequencing Center for Infectious Disease"/>
            <person name="Wu L."/>
            <person name="Ma J."/>
        </authorList>
    </citation>
    <scope>NUCLEOTIDE SEQUENCE [LARGE SCALE GENOMIC DNA]</scope>
    <source>
        <strain evidence="3">IBRC-M 10908</strain>
    </source>
</reference>
<comment type="caution">
    <text evidence="2">The sequence shown here is derived from an EMBL/GenBank/DDBJ whole genome shotgun (WGS) entry which is preliminary data.</text>
</comment>
<evidence type="ECO:0000256" key="1">
    <source>
        <dbReference type="SAM" id="MobiDB-lite"/>
    </source>
</evidence>
<dbReference type="EMBL" id="JBHSDK010000024">
    <property type="protein sequence ID" value="MFC4336878.1"/>
    <property type="molecule type" value="Genomic_DNA"/>
</dbReference>
<keyword evidence="3" id="KW-1185">Reference proteome</keyword>
<name>A0ABV8U2H1_9ACTN</name>
<protein>
    <recommendedName>
        <fullName evidence="4">WXG100 family type VII secretion target</fullName>
    </recommendedName>
</protein>